<reference evidence="1 2" key="1">
    <citation type="journal article" date="2019" name="Commun. Biol.">
        <title>The bagworm genome reveals a unique fibroin gene that provides high tensile strength.</title>
        <authorList>
            <person name="Kono N."/>
            <person name="Nakamura H."/>
            <person name="Ohtoshi R."/>
            <person name="Tomita M."/>
            <person name="Numata K."/>
            <person name="Arakawa K."/>
        </authorList>
    </citation>
    <scope>NUCLEOTIDE SEQUENCE [LARGE SCALE GENOMIC DNA]</scope>
</reference>
<gene>
    <name evidence="1" type="ORF">EVAR_99453_1</name>
</gene>
<comment type="caution">
    <text evidence="1">The sequence shown here is derived from an EMBL/GenBank/DDBJ whole genome shotgun (WGS) entry which is preliminary data.</text>
</comment>
<dbReference type="EMBL" id="BGZK01002893">
    <property type="protein sequence ID" value="GBP97194.1"/>
    <property type="molecule type" value="Genomic_DNA"/>
</dbReference>
<sequence length="143" mass="16228">MYDYNTNLSTTTSVAPWIRGVASAEAAAAQPCKQRDMASLSDYGLIKRNITMKWRAISLFRMRGCRPPGPVPGSAGASRPKLVCELQPWRNRFPYILRQSAEEIDDDNDWNVPAHDLMAAISRPARLTWLLRRLTTLQRKLIN</sequence>
<keyword evidence="2" id="KW-1185">Reference proteome</keyword>
<dbReference type="AlphaFoldDB" id="A0A4C2ADA3"/>
<organism evidence="1 2">
    <name type="scientific">Eumeta variegata</name>
    <name type="common">Bagworm moth</name>
    <name type="synonym">Eumeta japonica</name>
    <dbReference type="NCBI Taxonomy" id="151549"/>
    <lineage>
        <taxon>Eukaryota</taxon>
        <taxon>Metazoa</taxon>
        <taxon>Ecdysozoa</taxon>
        <taxon>Arthropoda</taxon>
        <taxon>Hexapoda</taxon>
        <taxon>Insecta</taxon>
        <taxon>Pterygota</taxon>
        <taxon>Neoptera</taxon>
        <taxon>Endopterygota</taxon>
        <taxon>Lepidoptera</taxon>
        <taxon>Glossata</taxon>
        <taxon>Ditrysia</taxon>
        <taxon>Tineoidea</taxon>
        <taxon>Psychidae</taxon>
        <taxon>Oiketicinae</taxon>
        <taxon>Eumeta</taxon>
    </lineage>
</organism>
<accession>A0A4C2ADA3</accession>
<protein>
    <submittedName>
        <fullName evidence="1">Uncharacterized protein</fullName>
    </submittedName>
</protein>
<dbReference type="Proteomes" id="UP000299102">
    <property type="component" value="Unassembled WGS sequence"/>
</dbReference>
<evidence type="ECO:0000313" key="2">
    <source>
        <dbReference type="Proteomes" id="UP000299102"/>
    </source>
</evidence>
<evidence type="ECO:0000313" key="1">
    <source>
        <dbReference type="EMBL" id="GBP97194.1"/>
    </source>
</evidence>
<proteinExistence type="predicted"/>
<name>A0A4C2ADA3_EUMVA</name>